<dbReference type="InterPro" id="IPR016098">
    <property type="entry name" value="CAP/MinC_C"/>
</dbReference>
<dbReference type="PANTHER" id="PTHR15139">
    <property type="entry name" value="TUBULIN FOLDING COFACTOR C"/>
    <property type="match status" value="1"/>
</dbReference>
<keyword evidence="8" id="KW-1185">Reference proteome</keyword>
<comment type="subunit">
    <text evidence="5">Supercomplex made of cofactors A to E. Cofactors A and D function by capturing and stabilizing tubulin in a quasi-native conformation. Cofactor E binds to the cofactor D-tubulin complex; interaction with cofactor C then causes the release of tubulin polypeptides that are committed to the native state.</text>
</comment>
<dbReference type="Proteomes" id="UP000815677">
    <property type="component" value="Unassembled WGS sequence"/>
</dbReference>
<accession>A0ABQ0L067</accession>
<proteinExistence type="inferred from homology"/>
<keyword evidence="3" id="KW-0963">Cytoplasm</keyword>
<evidence type="ECO:0000313" key="7">
    <source>
        <dbReference type="EMBL" id="GAT44397.1"/>
    </source>
</evidence>
<dbReference type="InterPro" id="IPR038397">
    <property type="entry name" value="TBCC_N_sf"/>
</dbReference>
<evidence type="ECO:0000256" key="5">
    <source>
        <dbReference type="ARBA" id="ARBA00026055"/>
    </source>
</evidence>
<sequence>MAAESTWAFSQDFEVQFQAARTQLASRVEEAKKDAAKPDVLSALSLELANLVKLLADATGSLPNYAQRQYESQVKELEKSLEELRALVPKSKFAFKRKTATAATASTQSVPPTLLPLPNAAGPARETSTNMILSSHTRRYLTHDALPLKTSPTSDLTISDLNHCIVNLLGPELRISALHIRNLVDTVLLLPSIAGSVLLHDLRRCIVVVACHQFRMHTSSVVDIYLSISSNPIIEHCSLLRFAKYPSTLASADLPSNLVVQDFSHIKPTPSPNWKMLEGAEVVWPVAVIDSEEEVEKTLEGLFPSSQLLSQTNLHVGIQQGGNASDVYEQHLKKLIKPWRSMSGGDVQHASSAACACCFFSSYALWISPASDCAALASWSPLSAM</sequence>
<dbReference type="Pfam" id="PF16752">
    <property type="entry name" value="TBCC_N"/>
    <property type="match status" value="1"/>
</dbReference>
<reference evidence="7" key="1">
    <citation type="submission" date="2014-09" db="EMBL/GenBank/DDBJ databases">
        <title>Genome sequence of the luminous mushroom Mycena chlorophos for searching fungal bioluminescence genes.</title>
        <authorList>
            <person name="Tanaka Y."/>
            <person name="Kasuga D."/>
            <person name="Oba Y."/>
            <person name="Hase S."/>
            <person name="Sato K."/>
            <person name="Oba Y."/>
            <person name="Sakakibara Y."/>
        </authorList>
    </citation>
    <scope>NUCLEOTIDE SEQUENCE</scope>
</reference>
<gene>
    <name evidence="7" type="ORF">MCHLO_02026</name>
</gene>
<name>A0ABQ0L067_MYCCL</name>
<dbReference type="Pfam" id="PF07986">
    <property type="entry name" value="TBCC"/>
    <property type="match status" value="1"/>
</dbReference>
<comment type="similarity">
    <text evidence="2">Belongs to the TBCC family.</text>
</comment>
<evidence type="ECO:0000313" key="8">
    <source>
        <dbReference type="Proteomes" id="UP000815677"/>
    </source>
</evidence>
<feature type="domain" description="C-CAP/cofactor C-like" evidence="6">
    <location>
        <begin position="111"/>
        <end position="265"/>
    </location>
</feature>
<keyword evidence="4" id="KW-0007">Acetylation</keyword>
<dbReference type="InterPro" id="IPR012945">
    <property type="entry name" value="Tubulin-bd_cofactor_C_dom"/>
</dbReference>
<dbReference type="InterPro" id="IPR027684">
    <property type="entry name" value="TBCC"/>
</dbReference>
<dbReference type="InterPro" id="IPR017901">
    <property type="entry name" value="C-CAP_CF_C-like"/>
</dbReference>
<evidence type="ECO:0000256" key="2">
    <source>
        <dbReference type="ARBA" id="ARBA00008848"/>
    </source>
</evidence>
<evidence type="ECO:0000256" key="3">
    <source>
        <dbReference type="ARBA" id="ARBA00022490"/>
    </source>
</evidence>
<organism evidence="7 8">
    <name type="scientific">Mycena chlorophos</name>
    <name type="common">Agaric fungus</name>
    <name type="synonym">Agaricus chlorophos</name>
    <dbReference type="NCBI Taxonomy" id="658473"/>
    <lineage>
        <taxon>Eukaryota</taxon>
        <taxon>Fungi</taxon>
        <taxon>Dikarya</taxon>
        <taxon>Basidiomycota</taxon>
        <taxon>Agaricomycotina</taxon>
        <taxon>Agaricomycetes</taxon>
        <taxon>Agaricomycetidae</taxon>
        <taxon>Agaricales</taxon>
        <taxon>Marasmiineae</taxon>
        <taxon>Mycenaceae</taxon>
        <taxon>Mycena</taxon>
    </lineage>
</organism>
<dbReference type="PROSITE" id="PS51329">
    <property type="entry name" value="C_CAP_COFACTOR_C"/>
    <property type="match status" value="1"/>
</dbReference>
<dbReference type="PANTHER" id="PTHR15139:SF0">
    <property type="entry name" value="TUBULIN-SPECIFIC CHAPERONE C"/>
    <property type="match status" value="1"/>
</dbReference>
<evidence type="ECO:0000259" key="6">
    <source>
        <dbReference type="PROSITE" id="PS51329"/>
    </source>
</evidence>
<dbReference type="EMBL" id="DF839699">
    <property type="protein sequence ID" value="GAT44397.1"/>
    <property type="molecule type" value="Genomic_DNA"/>
</dbReference>
<protein>
    <recommendedName>
        <fullName evidence="6">C-CAP/cofactor C-like domain-containing protein</fullName>
    </recommendedName>
</protein>
<evidence type="ECO:0000256" key="1">
    <source>
        <dbReference type="ARBA" id="ARBA00004496"/>
    </source>
</evidence>
<dbReference type="Gene3D" id="1.20.58.1250">
    <property type="entry name" value="Tubulin Binding Cofactor C, N-terminal domain"/>
    <property type="match status" value="1"/>
</dbReference>
<evidence type="ECO:0000256" key="4">
    <source>
        <dbReference type="ARBA" id="ARBA00022990"/>
    </source>
</evidence>
<dbReference type="Gene3D" id="2.160.20.70">
    <property type="match status" value="1"/>
</dbReference>
<comment type="subcellular location">
    <subcellularLocation>
        <location evidence="1">Cytoplasm</location>
    </subcellularLocation>
</comment>
<dbReference type="InterPro" id="IPR031925">
    <property type="entry name" value="TBCC_N"/>
</dbReference>